<dbReference type="EMBL" id="LSFL01000035">
    <property type="protein sequence ID" value="OBY63974.1"/>
    <property type="molecule type" value="Genomic_DNA"/>
</dbReference>
<dbReference type="STRING" id="996801.BW723_01280"/>
<keyword evidence="1" id="KW-0812">Transmembrane</keyword>
<evidence type="ECO:0000313" key="3">
    <source>
        <dbReference type="Proteomes" id="UP000092612"/>
    </source>
</evidence>
<name>A0A1B8TWN4_9FLAO</name>
<evidence type="ECO:0000313" key="2">
    <source>
        <dbReference type="EMBL" id="OBY63974.1"/>
    </source>
</evidence>
<comment type="caution">
    <text evidence="2">The sequence shown here is derived from an EMBL/GenBank/DDBJ whole genome shotgun (WGS) entry which is preliminary data.</text>
</comment>
<proteinExistence type="predicted"/>
<feature type="transmembrane region" description="Helical" evidence="1">
    <location>
        <begin position="33"/>
        <end position="50"/>
    </location>
</feature>
<protein>
    <submittedName>
        <fullName evidence="2">Uncharacterized protein</fullName>
    </submittedName>
</protein>
<keyword evidence="1" id="KW-0472">Membrane</keyword>
<evidence type="ECO:0000256" key="1">
    <source>
        <dbReference type="SAM" id="Phobius"/>
    </source>
</evidence>
<accession>A0A1B8TWN4</accession>
<sequence>MNRIWKFFQYGYLMVAFICVVEAIVRWNTERTRSYFFLGFAIFITLVFFFKRRFRKKVQDRNNQNKQ</sequence>
<keyword evidence="1" id="KW-1133">Transmembrane helix</keyword>
<dbReference type="OrthoDB" id="1151040at2"/>
<dbReference type="KEGG" id="prn:BW723_01280"/>
<reference evidence="3" key="1">
    <citation type="submission" date="2016-02" db="EMBL/GenBank/DDBJ databases">
        <title>Paenibacillus sp. LPB0068, isolated from Crassostrea gigas.</title>
        <authorList>
            <person name="Shin S.-K."/>
            <person name="Yi H."/>
        </authorList>
    </citation>
    <scope>NUCLEOTIDE SEQUENCE [LARGE SCALE GENOMIC DNA]</scope>
    <source>
        <strain evidence="3">KCTC 23969</strain>
    </source>
</reference>
<keyword evidence="3" id="KW-1185">Reference proteome</keyword>
<dbReference type="AlphaFoldDB" id="A0A1B8TWN4"/>
<feature type="transmembrane region" description="Helical" evidence="1">
    <location>
        <begin position="7"/>
        <end position="27"/>
    </location>
</feature>
<gene>
    <name evidence="2" type="ORF">LPB301_14410</name>
</gene>
<organism evidence="2 3">
    <name type="scientific">Polaribacter reichenbachii</name>
    <dbReference type="NCBI Taxonomy" id="996801"/>
    <lineage>
        <taxon>Bacteria</taxon>
        <taxon>Pseudomonadati</taxon>
        <taxon>Bacteroidota</taxon>
        <taxon>Flavobacteriia</taxon>
        <taxon>Flavobacteriales</taxon>
        <taxon>Flavobacteriaceae</taxon>
    </lineage>
</organism>
<dbReference type="Proteomes" id="UP000092612">
    <property type="component" value="Unassembled WGS sequence"/>
</dbReference>
<dbReference type="RefSeq" id="WP_068363444.1">
    <property type="nucleotide sequence ID" value="NZ_CP019337.1"/>
</dbReference>